<feature type="non-terminal residue" evidence="2">
    <location>
        <position position="113"/>
    </location>
</feature>
<evidence type="ECO:0000256" key="1">
    <source>
        <dbReference type="SAM" id="MobiDB-lite"/>
    </source>
</evidence>
<dbReference type="EMBL" id="GBHO01002891">
    <property type="protein sequence ID" value="JAG40713.1"/>
    <property type="molecule type" value="Transcribed_RNA"/>
</dbReference>
<feature type="compositionally biased region" description="Polar residues" evidence="1">
    <location>
        <begin position="18"/>
        <end position="30"/>
    </location>
</feature>
<reference evidence="2" key="1">
    <citation type="journal article" date="2014" name="PLoS ONE">
        <title>Transcriptome-Based Identification of ABC Transporters in the Western Tarnished Plant Bug Lygus hesperus.</title>
        <authorList>
            <person name="Hull J.J."/>
            <person name="Chaney K."/>
            <person name="Geib S.M."/>
            <person name="Fabrick J.A."/>
            <person name="Brent C.S."/>
            <person name="Walsh D."/>
            <person name="Lavine L.C."/>
        </authorList>
    </citation>
    <scope>NUCLEOTIDE SEQUENCE</scope>
</reference>
<name>A0A0A9ZBI2_LYGHE</name>
<dbReference type="AlphaFoldDB" id="A0A0A9ZBI2"/>
<organism evidence="2">
    <name type="scientific">Lygus hesperus</name>
    <name type="common">Western plant bug</name>
    <dbReference type="NCBI Taxonomy" id="30085"/>
    <lineage>
        <taxon>Eukaryota</taxon>
        <taxon>Metazoa</taxon>
        <taxon>Ecdysozoa</taxon>
        <taxon>Arthropoda</taxon>
        <taxon>Hexapoda</taxon>
        <taxon>Insecta</taxon>
        <taxon>Pterygota</taxon>
        <taxon>Neoptera</taxon>
        <taxon>Paraneoptera</taxon>
        <taxon>Hemiptera</taxon>
        <taxon>Heteroptera</taxon>
        <taxon>Panheteroptera</taxon>
        <taxon>Cimicomorpha</taxon>
        <taxon>Miridae</taxon>
        <taxon>Mirini</taxon>
        <taxon>Lygus</taxon>
    </lineage>
</organism>
<gene>
    <name evidence="2" type="ORF">CM83_105512</name>
</gene>
<protein>
    <submittedName>
        <fullName evidence="2">Uncharacterized protein</fullName>
    </submittedName>
</protein>
<feature type="region of interest" description="Disordered" evidence="1">
    <location>
        <begin position="1"/>
        <end position="113"/>
    </location>
</feature>
<feature type="non-terminal residue" evidence="2">
    <location>
        <position position="1"/>
    </location>
</feature>
<sequence length="113" mass="12431">TSRHLTSSELRSEEGVNYNAQRSLSTTLSPASGAIRSGSRRDNQERVALWQSPIRSIFEGNQPPKKPQTVAPAPIANPEDMTRQQGFRTGPGRRGTLPSERLATVEMGRTTKE</sequence>
<evidence type="ECO:0000313" key="2">
    <source>
        <dbReference type="EMBL" id="JAG40713.1"/>
    </source>
</evidence>
<proteinExistence type="predicted"/>
<accession>A0A0A9ZBI2</accession>
<reference evidence="2" key="2">
    <citation type="submission" date="2014-07" db="EMBL/GenBank/DDBJ databases">
        <authorList>
            <person name="Hull J."/>
        </authorList>
    </citation>
    <scope>NUCLEOTIDE SEQUENCE</scope>
</reference>